<dbReference type="InterPro" id="IPR037914">
    <property type="entry name" value="SpoVT-AbrB_sf"/>
</dbReference>
<dbReference type="PANTHER" id="PTHR34860">
    <property type="entry name" value="REPRESSOR-LIKE PROTEIN SSO7C3"/>
    <property type="match status" value="1"/>
</dbReference>
<name>A0A7C4BAQ0_THEPE</name>
<dbReference type="PROSITE" id="PS51740">
    <property type="entry name" value="SPOVT_ABRB"/>
    <property type="match status" value="1"/>
</dbReference>
<feature type="domain" description="SpoVT-AbrB" evidence="1">
    <location>
        <begin position="3"/>
        <end position="48"/>
    </location>
</feature>
<sequence>MVKLRLKVGPKGQIVIPKILREKYGIRENDYVLVEAREGELAILKAPSVEEVLQWIRARRERLGARQAVLGELASVDLEVEFEDEDTH</sequence>
<dbReference type="InterPro" id="IPR052975">
    <property type="entry name" value="Repressor-like_regulatory"/>
</dbReference>
<dbReference type="GO" id="GO:0003677">
    <property type="term" value="F:DNA binding"/>
    <property type="evidence" value="ECO:0007669"/>
    <property type="project" value="UniProtKB-KW"/>
</dbReference>
<organism evidence="2">
    <name type="scientific">Thermofilum pendens</name>
    <dbReference type="NCBI Taxonomy" id="2269"/>
    <lineage>
        <taxon>Archaea</taxon>
        <taxon>Thermoproteota</taxon>
        <taxon>Thermoprotei</taxon>
        <taxon>Thermofilales</taxon>
        <taxon>Thermofilaceae</taxon>
        <taxon>Thermofilum</taxon>
    </lineage>
</organism>
<proteinExistence type="predicted"/>
<dbReference type="PANTHER" id="PTHR34860:SF7">
    <property type="entry name" value="TRANSCRIPTION REGULATOR, SPOVT_ABRB FAMILY"/>
    <property type="match status" value="1"/>
</dbReference>
<keyword evidence="2" id="KW-0238">DNA-binding</keyword>
<dbReference type="EMBL" id="DTFI01000258">
    <property type="protein sequence ID" value="HGI44416.1"/>
    <property type="molecule type" value="Genomic_DNA"/>
</dbReference>
<dbReference type="NCBIfam" id="TIGR01439">
    <property type="entry name" value="lp_hng_hel_AbrB"/>
    <property type="match status" value="1"/>
</dbReference>
<dbReference type="Pfam" id="PF04014">
    <property type="entry name" value="MazE_antitoxin"/>
    <property type="match status" value="1"/>
</dbReference>
<dbReference type="Gene3D" id="2.10.260.10">
    <property type="match status" value="1"/>
</dbReference>
<dbReference type="InterPro" id="IPR007159">
    <property type="entry name" value="SpoVT-AbrB_dom"/>
</dbReference>
<accession>A0A7C4BAQ0</accession>
<dbReference type="SUPFAM" id="SSF89447">
    <property type="entry name" value="AbrB/MazE/MraZ-like"/>
    <property type="match status" value="1"/>
</dbReference>
<reference evidence="2" key="1">
    <citation type="journal article" date="2020" name="mSystems">
        <title>Genome- and Community-Level Interaction Insights into Carbon Utilization and Element Cycling Functions of Hydrothermarchaeota in Hydrothermal Sediment.</title>
        <authorList>
            <person name="Zhou Z."/>
            <person name="Liu Y."/>
            <person name="Xu W."/>
            <person name="Pan J."/>
            <person name="Luo Z.H."/>
            <person name="Li M."/>
        </authorList>
    </citation>
    <scope>NUCLEOTIDE SEQUENCE [LARGE SCALE GENOMIC DNA]</scope>
    <source>
        <strain evidence="2">SpSt-735</strain>
    </source>
</reference>
<dbReference type="SMART" id="SM00966">
    <property type="entry name" value="SpoVT_AbrB"/>
    <property type="match status" value="1"/>
</dbReference>
<gene>
    <name evidence="2" type="ORF">ENV17_08545</name>
</gene>
<protein>
    <submittedName>
        <fullName evidence="2">AbrB/MazE/SpoVT family DNA-binding domain-containing protein</fullName>
    </submittedName>
</protein>
<evidence type="ECO:0000313" key="2">
    <source>
        <dbReference type="EMBL" id="HGI44416.1"/>
    </source>
</evidence>
<evidence type="ECO:0000259" key="1">
    <source>
        <dbReference type="PROSITE" id="PS51740"/>
    </source>
</evidence>
<comment type="caution">
    <text evidence="2">The sequence shown here is derived from an EMBL/GenBank/DDBJ whole genome shotgun (WGS) entry which is preliminary data.</text>
</comment>
<dbReference type="AlphaFoldDB" id="A0A7C4BAQ0"/>